<proteinExistence type="predicted"/>
<comment type="caution">
    <text evidence="1">The sequence shown here is derived from an EMBL/GenBank/DDBJ whole genome shotgun (WGS) entry which is preliminary data.</text>
</comment>
<evidence type="ECO:0000313" key="2">
    <source>
        <dbReference type="EMBL" id="CAC9195685.1"/>
    </source>
</evidence>
<organism evidence="1 3">
    <name type="scientific">Citrobacter werkmanii</name>
    <dbReference type="NCBI Taxonomy" id="67827"/>
    <lineage>
        <taxon>Bacteria</taxon>
        <taxon>Pseudomonadati</taxon>
        <taxon>Pseudomonadota</taxon>
        <taxon>Gammaproteobacteria</taxon>
        <taxon>Enterobacterales</taxon>
        <taxon>Enterobacteriaceae</taxon>
        <taxon>Citrobacter</taxon>
        <taxon>Citrobacter freundii complex</taxon>
    </lineage>
</organism>
<name>A0A9N8CRJ3_9ENTR</name>
<dbReference type="Proteomes" id="UP000834503">
    <property type="component" value="Unassembled WGS sequence"/>
</dbReference>
<dbReference type="AlphaFoldDB" id="A0A9N8CRJ3"/>
<sequence>MQVTIDGVPYLPACASASRIGIAITTHNRADVLKRAIEQHQKHLPAGALLVVVDDGSKPAAIAPDGVQLLRHETSLGIVASKNASLSALMDVGCEHLFLWDDDAWPIADNWHLPYIESPEPHLAYQFLDLAGCNKLNDMAELYRDDKHVAYTGQRGVMLYYHRSAIEKVGGFDPVYGRGMYEHPDLALRIHNAGLTSWAFADVIGSEKLIHSMDEYEEGARSIPRPDREALVKRNVGIFNARRDSGYTGFASYSRNSNLVITTLLTSQPDPQRGRKMKPDSQVLQAWADSISGALPIVLADELKESPTGAGLFEVPPLGMSPYFARWLHIYQYLRAHPEYHLVWCTDGTDVEMLREPWEEMAPGKIYVGSEHKTYFDEWMKDNHHGKAYSEFFELHRDEQLLNAGLIGGCREDVMEFAHRIIRQHYLIESHRFWKMEAAPATLVDMGAFGMAAKSFGNRIVTGPLVHTIFKTDGFGKETAWWKHK</sequence>
<evidence type="ECO:0000313" key="3">
    <source>
        <dbReference type="Proteomes" id="UP000834503"/>
    </source>
</evidence>
<protein>
    <submittedName>
        <fullName evidence="1">Mycofactocin system glycosyltransferase</fullName>
    </submittedName>
</protein>
<evidence type="ECO:0000313" key="4">
    <source>
        <dbReference type="Proteomes" id="UP000837205"/>
    </source>
</evidence>
<dbReference type="InterPro" id="IPR029044">
    <property type="entry name" value="Nucleotide-diphossugar_trans"/>
</dbReference>
<dbReference type="RefSeq" id="WP_239176437.1">
    <property type="nucleotide sequence ID" value="NZ_CAHPQX010000008.1"/>
</dbReference>
<keyword evidence="4" id="KW-1185">Reference proteome</keyword>
<dbReference type="EMBL" id="CAIIUA010000001">
    <property type="protein sequence ID" value="CAC9195685.1"/>
    <property type="molecule type" value="Genomic_DNA"/>
</dbReference>
<dbReference type="Gene3D" id="3.90.550.10">
    <property type="entry name" value="Spore Coat Polysaccharide Biosynthesis Protein SpsA, Chain A"/>
    <property type="match status" value="1"/>
</dbReference>
<accession>A0A9N8CRJ3</accession>
<dbReference type="EMBL" id="CAHPQX010000008">
    <property type="protein sequence ID" value="CAB5543980.1"/>
    <property type="molecule type" value="Genomic_DNA"/>
</dbReference>
<gene>
    <name evidence="1" type="ORF">GHA_02061</name>
    <name evidence="2" type="ORF">TML_02067</name>
</gene>
<evidence type="ECO:0000313" key="1">
    <source>
        <dbReference type="EMBL" id="CAB5543980.1"/>
    </source>
</evidence>
<dbReference type="SUPFAM" id="SSF53448">
    <property type="entry name" value="Nucleotide-diphospho-sugar transferases"/>
    <property type="match status" value="1"/>
</dbReference>
<dbReference type="Proteomes" id="UP000837205">
    <property type="component" value="Unassembled WGS sequence"/>
</dbReference>
<reference evidence="1" key="1">
    <citation type="submission" date="2020-05" db="EMBL/GenBank/DDBJ databases">
        <authorList>
            <person name="Delgado-Blas J."/>
        </authorList>
    </citation>
    <scope>NUCLEOTIDE SEQUENCE</scope>
    <source>
        <strain evidence="1">BB1459</strain>
        <strain evidence="2">BB1480</strain>
    </source>
</reference>